<feature type="domain" description="Heterokaryon incompatibility" evidence="1">
    <location>
        <begin position="151"/>
        <end position="309"/>
    </location>
</feature>
<gene>
    <name evidence="2" type="ORF">BDV41DRAFT_581771</name>
</gene>
<reference evidence="3" key="1">
    <citation type="submission" date="2019-04" db="EMBL/GenBank/DDBJ databases">
        <title>Friends and foes A comparative genomics studyof 23 Aspergillus species from section Flavi.</title>
        <authorList>
            <consortium name="DOE Joint Genome Institute"/>
            <person name="Kjaerbolling I."/>
            <person name="Vesth T."/>
            <person name="Frisvad J.C."/>
            <person name="Nybo J.L."/>
            <person name="Theobald S."/>
            <person name="Kildgaard S."/>
            <person name="Isbrandt T."/>
            <person name="Kuo A."/>
            <person name="Sato A."/>
            <person name="Lyhne E.K."/>
            <person name="Kogle M.E."/>
            <person name="Wiebenga A."/>
            <person name="Kun R.S."/>
            <person name="Lubbers R.J."/>
            <person name="Makela M.R."/>
            <person name="Barry K."/>
            <person name="Chovatia M."/>
            <person name="Clum A."/>
            <person name="Daum C."/>
            <person name="Haridas S."/>
            <person name="He G."/>
            <person name="LaButti K."/>
            <person name="Lipzen A."/>
            <person name="Mondo S."/>
            <person name="Riley R."/>
            <person name="Salamov A."/>
            <person name="Simmons B.A."/>
            <person name="Magnuson J.K."/>
            <person name="Henrissat B."/>
            <person name="Mortensen U.H."/>
            <person name="Larsen T.O."/>
            <person name="Devries R.P."/>
            <person name="Grigoriev I.V."/>
            <person name="Machida M."/>
            <person name="Baker S.E."/>
            <person name="Andersen M.R."/>
        </authorList>
    </citation>
    <scope>NUCLEOTIDE SEQUENCE [LARGE SCALE GENOMIC DNA]</scope>
    <source>
        <strain evidence="3">CBS 130015</strain>
    </source>
</reference>
<accession>A0A5N6VIC0</accession>
<dbReference type="InterPro" id="IPR010730">
    <property type="entry name" value="HET"/>
</dbReference>
<dbReference type="Proteomes" id="UP000325433">
    <property type="component" value="Unassembled WGS sequence"/>
</dbReference>
<proteinExistence type="predicted"/>
<organism evidence="2 3">
    <name type="scientific">Aspergillus transmontanensis</name>
    <dbReference type="NCBI Taxonomy" id="1034304"/>
    <lineage>
        <taxon>Eukaryota</taxon>
        <taxon>Fungi</taxon>
        <taxon>Dikarya</taxon>
        <taxon>Ascomycota</taxon>
        <taxon>Pezizomycotina</taxon>
        <taxon>Eurotiomycetes</taxon>
        <taxon>Eurotiomycetidae</taxon>
        <taxon>Eurotiales</taxon>
        <taxon>Aspergillaceae</taxon>
        <taxon>Aspergillus</taxon>
        <taxon>Aspergillus subgen. Circumdati</taxon>
    </lineage>
</organism>
<evidence type="ECO:0000259" key="1">
    <source>
        <dbReference type="Pfam" id="PF06985"/>
    </source>
</evidence>
<evidence type="ECO:0000313" key="3">
    <source>
        <dbReference type="Proteomes" id="UP000325433"/>
    </source>
</evidence>
<dbReference type="AlphaFoldDB" id="A0A5N6VIC0"/>
<name>A0A5N6VIC0_9EURO</name>
<evidence type="ECO:0000313" key="2">
    <source>
        <dbReference type="EMBL" id="KAE8308093.1"/>
    </source>
</evidence>
<keyword evidence="3" id="KW-1185">Reference proteome</keyword>
<dbReference type="PANTHER" id="PTHR33112">
    <property type="entry name" value="DOMAIN PROTEIN, PUTATIVE-RELATED"/>
    <property type="match status" value="1"/>
</dbReference>
<dbReference type="Pfam" id="PF06985">
    <property type="entry name" value="HET"/>
    <property type="match status" value="1"/>
</dbReference>
<dbReference type="PANTHER" id="PTHR33112:SF12">
    <property type="entry name" value="HETEROKARYON INCOMPATIBILITY DOMAIN-CONTAINING PROTEIN"/>
    <property type="match status" value="1"/>
</dbReference>
<protein>
    <submittedName>
        <fullName evidence="2">Heterokaryon incompatibility protein-domain-containing protein</fullName>
    </submittedName>
</protein>
<sequence>MKANTRCPACRLIIHDLHAGGQLAHPWEYCGDEVDPSQVQVVAIPVRGDHYEDMKYSDAKRNDMLATNIQIRLVGIKDCSQDLTRRIGRYDRGPGIRLLSPESTCREIHKDTSHFSDEAGAQLTATRLGEFRFIDVAERKLVERKLTEVPYAALSYVWRQEHTDHDSLWADLAGQVDRSKDGAMRLPENMPRVIEDAIFACQVLSLPYLWVDLYCIDQRDNDRKASEINSMGHIYQWSEITLVAGSPAASHKSSDNNQWGLTLAGWNEDHGQTQRTETIGGRKYITTLPSITTQIQRSLWHKRSWTVQEGELATRVAFFGAYDVSFMCGAGHWRESLHSGIYGHDADIPELDLHSEGFYMLSGHNWLRASKWQFDDYNSILAIYTGREISFQYDKLNAIAGCLQIIAEKHDIKFLRGIPSKDFHYALLWSREYYRPREGFPSWSWASWHTLQQIIDIYLRKGDPGYMVELEDVSYEHRGPQPNEFELQGFYVSPIEHPHVSNRCSQELAQVRVAASADYLTITSESVHFFIDIVADQTKSYENDRVGPYPSMRSGLDSTIDSDESWEPETEYLTPYERIRLRDSSGNSSASHIPRWDSTDTVNLPRTIRGSTLTWLLRDGIELIKIVGVKSLGGADSLQLNHICCLGIDRSQRNPPRVTRMGKFWIPREWWEKARPKETTVEMW</sequence>
<dbReference type="EMBL" id="ML738391">
    <property type="protein sequence ID" value="KAE8308093.1"/>
    <property type="molecule type" value="Genomic_DNA"/>
</dbReference>